<dbReference type="Pfam" id="PF00534">
    <property type="entry name" value="Glycos_transf_1"/>
    <property type="match status" value="1"/>
</dbReference>
<dbReference type="PANTHER" id="PTHR45947:SF3">
    <property type="entry name" value="SULFOQUINOVOSYL TRANSFERASE SQD2"/>
    <property type="match status" value="1"/>
</dbReference>
<dbReference type="EMBL" id="FRAD01000010">
    <property type="protein sequence ID" value="SHJ93911.1"/>
    <property type="molecule type" value="Genomic_DNA"/>
</dbReference>
<protein>
    <submittedName>
        <fullName evidence="3">Glycosyltransferase involved in cell wall bisynthesis</fullName>
    </submittedName>
</protein>
<sequence>MKILHIISQRPCDTGSGIYAVNLIEQLNKRGHSQSFIYAQDEGDHTLFQNVQCYPINFSSESLPFNVVGMSDSMPYKSSQYRNLSKSQINSYKKEFSRVIRKADKEFQPDVVICHHLYLGTAIARKELSHRKVFGICHSTDLRQILSHDMENEFIKENIGKLTGVLALHHECKNQIKEIFCIDPSKIYVTGVGFDNGVFYERKIEKTEPFQIVYTGKVCYAKGLEPLYNAFNLLCRKHKNVELNIVGTGKGEELEDIKTMFKGAKGKVNFLGKLNHEQLSQLYSRSHIFILPSYFEGLPLVIVEALASGMGVVASNIKGVKQWIGKEINESGRIIFVDLPTMETIDKPLRTELPSYEENLCKAMEKLMISIKEKSLKEIDTTPLSWHGLTDRILEIIRPL</sequence>
<evidence type="ECO:0000259" key="2">
    <source>
        <dbReference type="Pfam" id="PF13439"/>
    </source>
</evidence>
<dbReference type="Gene3D" id="3.40.50.2000">
    <property type="entry name" value="Glycogen Phosphorylase B"/>
    <property type="match status" value="2"/>
</dbReference>
<reference evidence="3 4" key="1">
    <citation type="submission" date="2016-11" db="EMBL/GenBank/DDBJ databases">
        <authorList>
            <person name="Jaros S."/>
            <person name="Januszkiewicz K."/>
            <person name="Wedrychowicz H."/>
        </authorList>
    </citation>
    <scope>NUCLEOTIDE SEQUENCE [LARGE SCALE GENOMIC DNA]</scope>
    <source>
        <strain evidence="3 4">DSM 3090</strain>
    </source>
</reference>
<dbReference type="AlphaFoldDB" id="A0A1M6NDW5"/>
<keyword evidence="4" id="KW-1185">Reference proteome</keyword>
<gene>
    <name evidence="3" type="ORF">SAMN02745248_01359</name>
</gene>
<dbReference type="InterPro" id="IPR028098">
    <property type="entry name" value="Glyco_trans_4-like_N"/>
</dbReference>
<dbReference type="InterPro" id="IPR001296">
    <property type="entry name" value="Glyco_trans_1"/>
</dbReference>
<dbReference type="CDD" id="cd03801">
    <property type="entry name" value="GT4_PimA-like"/>
    <property type="match status" value="1"/>
</dbReference>
<dbReference type="Proteomes" id="UP000183952">
    <property type="component" value="Unassembled WGS sequence"/>
</dbReference>
<dbReference type="PANTHER" id="PTHR45947">
    <property type="entry name" value="SULFOQUINOVOSYL TRANSFERASE SQD2"/>
    <property type="match status" value="1"/>
</dbReference>
<dbReference type="SUPFAM" id="SSF53756">
    <property type="entry name" value="UDP-Glycosyltransferase/glycogen phosphorylase"/>
    <property type="match status" value="1"/>
</dbReference>
<organism evidence="3 4">
    <name type="scientific">Hathewaya proteolytica DSM 3090</name>
    <dbReference type="NCBI Taxonomy" id="1121331"/>
    <lineage>
        <taxon>Bacteria</taxon>
        <taxon>Bacillati</taxon>
        <taxon>Bacillota</taxon>
        <taxon>Clostridia</taxon>
        <taxon>Eubacteriales</taxon>
        <taxon>Clostridiaceae</taxon>
        <taxon>Hathewaya</taxon>
    </lineage>
</organism>
<evidence type="ECO:0000313" key="4">
    <source>
        <dbReference type="Proteomes" id="UP000183952"/>
    </source>
</evidence>
<dbReference type="GO" id="GO:0016757">
    <property type="term" value="F:glycosyltransferase activity"/>
    <property type="evidence" value="ECO:0007669"/>
    <property type="project" value="InterPro"/>
</dbReference>
<accession>A0A1M6NDW5</accession>
<name>A0A1M6NDW5_9CLOT</name>
<evidence type="ECO:0000259" key="1">
    <source>
        <dbReference type="Pfam" id="PF00534"/>
    </source>
</evidence>
<proteinExistence type="predicted"/>
<dbReference type="RefSeq" id="WP_072903372.1">
    <property type="nucleotide sequence ID" value="NZ_FRAD01000010.1"/>
</dbReference>
<dbReference type="InterPro" id="IPR050194">
    <property type="entry name" value="Glycosyltransferase_grp1"/>
</dbReference>
<keyword evidence="3" id="KW-0808">Transferase</keyword>
<feature type="domain" description="Glycosyltransferase subfamily 4-like N-terminal" evidence="2">
    <location>
        <begin position="15"/>
        <end position="194"/>
    </location>
</feature>
<dbReference type="STRING" id="1121331.SAMN02745248_01359"/>
<dbReference type="OrthoDB" id="9804196at2"/>
<feature type="domain" description="Glycosyl transferase family 1" evidence="1">
    <location>
        <begin position="205"/>
        <end position="328"/>
    </location>
</feature>
<dbReference type="Pfam" id="PF13439">
    <property type="entry name" value="Glyco_transf_4"/>
    <property type="match status" value="1"/>
</dbReference>
<evidence type="ECO:0000313" key="3">
    <source>
        <dbReference type="EMBL" id="SHJ93911.1"/>
    </source>
</evidence>